<name>A0ABR4C0X9_9HELO</name>
<reference evidence="1 2" key="1">
    <citation type="journal article" date="2024" name="Commun. Biol.">
        <title>Comparative genomic analysis of thermophilic fungi reveals convergent evolutionary adaptations and gene losses.</title>
        <authorList>
            <person name="Steindorff A.S."/>
            <person name="Aguilar-Pontes M.V."/>
            <person name="Robinson A.J."/>
            <person name="Andreopoulos B."/>
            <person name="LaButti K."/>
            <person name="Kuo A."/>
            <person name="Mondo S."/>
            <person name="Riley R."/>
            <person name="Otillar R."/>
            <person name="Haridas S."/>
            <person name="Lipzen A."/>
            <person name="Grimwood J."/>
            <person name="Schmutz J."/>
            <person name="Clum A."/>
            <person name="Reid I.D."/>
            <person name="Moisan M.C."/>
            <person name="Butler G."/>
            <person name="Nguyen T.T.M."/>
            <person name="Dewar K."/>
            <person name="Conant G."/>
            <person name="Drula E."/>
            <person name="Henrissat B."/>
            <person name="Hansel C."/>
            <person name="Singer S."/>
            <person name="Hutchinson M.I."/>
            <person name="de Vries R.P."/>
            <person name="Natvig D.O."/>
            <person name="Powell A.J."/>
            <person name="Tsang A."/>
            <person name="Grigoriev I.V."/>
        </authorList>
    </citation>
    <scope>NUCLEOTIDE SEQUENCE [LARGE SCALE GENOMIC DNA]</scope>
    <source>
        <strain evidence="1 2">CBS 494.80</strain>
    </source>
</reference>
<comment type="caution">
    <text evidence="1">The sequence shown here is derived from an EMBL/GenBank/DDBJ whole genome shotgun (WGS) entry which is preliminary data.</text>
</comment>
<accession>A0ABR4C0X9</accession>
<organism evidence="1 2">
    <name type="scientific">Oculimacula yallundae</name>
    <dbReference type="NCBI Taxonomy" id="86028"/>
    <lineage>
        <taxon>Eukaryota</taxon>
        <taxon>Fungi</taxon>
        <taxon>Dikarya</taxon>
        <taxon>Ascomycota</taxon>
        <taxon>Pezizomycotina</taxon>
        <taxon>Leotiomycetes</taxon>
        <taxon>Helotiales</taxon>
        <taxon>Ploettnerulaceae</taxon>
        <taxon>Oculimacula</taxon>
    </lineage>
</organism>
<proteinExistence type="predicted"/>
<sequence>MNSSAYKFSYTSQLPLMFTLVDKGRTPRTNSNDLTRKQRSLWNKIAENRERVLESNLHRNADPAIQEYMLELWTWSHYWPGREFPGSAPEKIEVEDDVFSGDPDPPIFKLEAGPEHTMNKFSYAPSSLLSQHYLFNAEAKIGPSHDMFTHPSISPPNHFYTDENKPIYTPSSLLTKHHPFNTESVMERSHETFAHPSLSPPTRHYPTIQPTSEDSLRAECREAILQNKGADYIPYHGWDEKTGKYISMTALSRKTLPLLPQHSFKTPSNTFIAGLPPYSIICLASNGFHAFCGPQQSYFLAIKSHFQPIARIMYQRARTGLMIIWIEAPKANHVFEFRTNLRLWNEFKACWAFLKCWADAAGGGGADSVSDFLMGWRGEGVGEGVSLELPDVQVYSTFGRA</sequence>
<evidence type="ECO:0000313" key="1">
    <source>
        <dbReference type="EMBL" id="KAL2063581.1"/>
    </source>
</evidence>
<gene>
    <name evidence="1" type="ORF">VTL71DRAFT_5386</name>
</gene>
<protein>
    <submittedName>
        <fullName evidence="1">Uncharacterized protein</fullName>
    </submittedName>
</protein>
<evidence type="ECO:0000313" key="2">
    <source>
        <dbReference type="Proteomes" id="UP001595075"/>
    </source>
</evidence>
<dbReference type="EMBL" id="JAZHXI010000015">
    <property type="protein sequence ID" value="KAL2063581.1"/>
    <property type="molecule type" value="Genomic_DNA"/>
</dbReference>
<dbReference type="Proteomes" id="UP001595075">
    <property type="component" value="Unassembled WGS sequence"/>
</dbReference>
<keyword evidence="2" id="KW-1185">Reference proteome</keyword>